<feature type="compositionally biased region" description="Basic and acidic residues" evidence="2">
    <location>
        <begin position="482"/>
        <end position="493"/>
    </location>
</feature>
<organism evidence="4">
    <name type="scientific">Herbiconiux sp. A18JL235</name>
    <dbReference type="NCBI Taxonomy" id="3152363"/>
    <lineage>
        <taxon>Bacteria</taxon>
        <taxon>Bacillati</taxon>
        <taxon>Actinomycetota</taxon>
        <taxon>Actinomycetes</taxon>
        <taxon>Micrococcales</taxon>
        <taxon>Microbacteriaceae</taxon>
        <taxon>Herbiconiux</taxon>
    </lineage>
</organism>
<reference evidence="4" key="1">
    <citation type="submission" date="2024-05" db="EMBL/GenBank/DDBJ databases">
        <title>Herbiconiux sp. A18JL235.</title>
        <authorList>
            <person name="Zhang G."/>
        </authorList>
    </citation>
    <scope>NUCLEOTIDE SEQUENCE</scope>
    <source>
        <strain evidence="4">A18JL235</strain>
    </source>
</reference>
<feature type="domain" description="ATP-grasp" evidence="3">
    <location>
        <begin position="139"/>
        <end position="325"/>
    </location>
</feature>
<keyword evidence="1" id="KW-0547">Nucleotide-binding</keyword>
<dbReference type="InterPro" id="IPR003806">
    <property type="entry name" value="ATP-grasp_PylC-type"/>
</dbReference>
<keyword evidence="1" id="KW-0067">ATP-binding</keyword>
<feature type="compositionally biased region" description="Pro residues" evidence="2">
    <location>
        <begin position="462"/>
        <end position="480"/>
    </location>
</feature>
<dbReference type="GO" id="GO:0046872">
    <property type="term" value="F:metal ion binding"/>
    <property type="evidence" value="ECO:0007669"/>
    <property type="project" value="InterPro"/>
</dbReference>
<feature type="region of interest" description="Disordered" evidence="2">
    <location>
        <begin position="456"/>
        <end position="495"/>
    </location>
</feature>
<dbReference type="GO" id="GO:0005524">
    <property type="term" value="F:ATP binding"/>
    <property type="evidence" value="ECO:0007669"/>
    <property type="project" value="UniProtKB-UniRule"/>
</dbReference>
<dbReference type="InterPro" id="IPR036291">
    <property type="entry name" value="NAD(P)-bd_dom_sf"/>
</dbReference>
<dbReference type="Gene3D" id="3.30.470.20">
    <property type="entry name" value="ATP-grasp fold, B domain"/>
    <property type="match status" value="1"/>
</dbReference>
<evidence type="ECO:0000259" key="3">
    <source>
        <dbReference type="PROSITE" id="PS50975"/>
    </source>
</evidence>
<name>A0AB39BL02_9MICO</name>
<dbReference type="PROSITE" id="PS50975">
    <property type="entry name" value="ATP_GRASP"/>
    <property type="match status" value="1"/>
</dbReference>
<dbReference type="Gene3D" id="3.40.50.20">
    <property type="match status" value="1"/>
</dbReference>
<dbReference type="SUPFAM" id="SSF56059">
    <property type="entry name" value="Glutathione synthetase ATP-binding domain-like"/>
    <property type="match status" value="1"/>
</dbReference>
<dbReference type="SUPFAM" id="SSF51735">
    <property type="entry name" value="NAD(P)-binding Rossmann-fold domains"/>
    <property type="match status" value="1"/>
</dbReference>
<evidence type="ECO:0000256" key="2">
    <source>
        <dbReference type="SAM" id="MobiDB-lite"/>
    </source>
</evidence>
<sequence>MSASVADTGVPGRRVLVTGSRAPVALDLARLFAADGATVFTADSEPALASRSRAVTRAYRVPSARFRPEEYRAAVAGIVSRHGVDLVVPTCEEVFWLAAGGGAGGAGEGGEGPAAVLGRALFAPDPPTLTRLHDKAAFVTLVGTLGLRAPETEVVTTGIAWRRRSAARGAGAPELIAKPAFSRFGTRVMRIGRGEPLPTLGGLHPHAPWLLQERVLGEELCVSAIAVAGRLTAFVAYRPAWRLGAGAGVAFERLDHRTGAAAEAFAAASRLAAALDLTGQFGLDLIAAPEGVTLLECNPRATSGVHLFTPADGLPRAFELTDRTRSRDGLVTASRRAARLGLPHLMAAGSIRNRRDAATFLGLLRAPDALVTRHDGVGTPALLRSLAVQLRTAVTRGVPLTAASTHDLEWNGPGARGSGRDPGWGARLVEEVGRSGGLASLAPNLAGEMTSVRVSGESVPVTVPPPLPPSPVSPPQPPADRGPADRRPADRGPAEGLSYVIAPRTHFIGYAREELGELDSRTLRAVAGAVIAVLDRLVAPARLDRTVIVGNGVVSTNLLPELDERELRTLTEALAREHPDSAIAWRSVHGRRSTNPEVLRRAGYRLIPSRSVLFTPTTTGEWERLRDAARDRAVFERSGYREVDAPLDPATGASPLELRERIAELYGLLYVEKYSALNPRYTAEFVAAAQRAGFLRFVLLQRADGSVDGVFGYSVAHGYLAAPVFGYDTALPQRLGLYRMLSLQVARRAHAAGVELHNSSGVAAFKRHRGAEPEIEYTAVFTRHLPWPRRLGWAALEHVVRGIAVPLVTRAGL</sequence>
<dbReference type="RefSeq" id="WP_368499441.1">
    <property type="nucleotide sequence ID" value="NZ_CP162511.1"/>
</dbReference>
<accession>A0AB39BL02</accession>
<dbReference type="EMBL" id="CP162511">
    <property type="protein sequence ID" value="XDI07065.1"/>
    <property type="molecule type" value="Genomic_DNA"/>
</dbReference>
<evidence type="ECO:0000256" key="1">
    <source>
        <dbReference type="PROSITE-ProRule" id="PRU00409"/>
    </source>
</evidence>
<dbReference type="InterPro" id="IPR011761">
    <property type="entry name" value="ATP-grasp"/>
</dbReference>
<dbReference type="Pfam" id="PF02655">
    <property type="entry name" value="ATP-grasp_3"/>
    <property type="match status" value="1"/>
</dbReference>
<protein>
    <submittedName>
        <fullName evidence="4">ATP-grasp domain-containing protein</fullName>
    </submittedName>
</protein>
<proteinExistence type="predicted"/>
<evidence type="ECO:0000313" key="4">
    <source>
        <dbReference type="EMBL" id="XDI07065.1"/>
    </source>
</evidence>
<dbReference type="AlphaFoldDB" id="A0AB39BL02"/>
<gene>
    <name evidence="4" type="ORF">ABFY20_08190</name>
</gene>